<dbReference type="Gene3D" id="3.30.450.180">
    <property type="match status" value="1"/>
</dbReference>
<dbReference type="Proteomes" id="UP001597233">
    <property type="component" value="Unassembled WGS sequence"/>
</dbReference>
<sequence length="283" mass="32475">MNNETRLQALSDFLKGKRARIAPQAVGLNGGLRRRTPGLRREEVAQLAGVSTTWYTWLEQGRDIQASASVLENVASALQLNADERKYLFSLALDKSSHLLPAASVEEQPQISPSLAKILEQLRYCPTIISDRHCNIVGWNEAARHVFLDFEQIPQHQRNMIALLFDRKEFRRLAVNWKDFAADFLAIFRAYYGQYMEDDWYETFLREMKSTYPDFNPLWEESKVSSAPHVVLEFRHARGGKMLFELSSLIVQGNTELRCSIYTPVQDSATEVKLMALMERTKG</sequence>
<dbReference type="InterPro" id="IPR010982">
    <property type="entry name" value="Lambda_DNA-bd_dom_sf"/>
</dbReference>
<gene>
    <name evidence="2" type="ORF">ACFSC9_21415</name>
</gene>
<name>A0ABW4RPA9_9BACL</name>
<evidence type="ECO:0000259" key="1">
    <source>
        <dbReference type="SMART" id="SM00530"/>
    </source>
</evidence>
<dbReference type="Gene3D" id="1.10.260.40">
    <property type="entry name" value="lambda repressor-like DNA-binding domains"/>
    <property type="match status" value="1"/>
</dbReference>
<accession>A0ABW4RPA9</accession>
<organism evidence="2 3">
    <name type="scientific">Paenibacillus wenxiniae</name>
    <dbReference type="NCBI Taxonomy" id="1636843"/>
    <lineage>
        <taxon>Bacteria</taxon>
        <taxon>Bacillati</taxon>
        <taxon>Bacillota</taxon>
        <taxon>Bacilli</taxon>
        <taxon>Bacillales</taxon>
        <taxon>Paenibacillaceae</taxon>
        <taxon>Paenibacillus</taxon>
    </lineage>
</organism>
<dbReference type="Pfam" id="PF13560">
    <property type="entry name" value="HTH_31"/>
    <property type="match status" value="1"/>
</dbReference>
<dbReference type="InterPro" id="IPR041413">
    <property type="entry name" value="MLTR_LBD"/>
</dbReference>
<comment type="caution">
    <text evidence="2">The sequence shown here is derived from an EMBL/GenBank/DDBJ whole genome shotgun (WGS) entry which is preliminary data.</text>
</comment>
<dbReference type="Pfam" id="PF17765">
    <property type="entry name" value="MLTR_LBD"/>
    <property type="match status" value="1"/>
</dbReference>
<evidence type="ECO:0000313" key="3">
    <source>
        <dbReference type="Proteomes" id="UP001597233"/>
    </source>
</evidence>
<dbReference type="PANTHER" id="PTHR35010">
    <property type="entry name" value="BLL4672 PROTEIN-RELATED"/>
    <property type="match status" value="1"/>
</dbReference>
<dbReference type="SMART" id="SM00530">
    <property type="entry name" value="HTH_XRE"/>
    <property type="match status" value="1"/>
</dbReference>
<dbReference type="EMBL" id="JBHUEH010000032">
    <property type="protein sequence ID" value="MFD1888046.1"/>
    <property type="molecule type" value="Genomic_DNA"/>
</dbReference>
<dbReference type="InterPro" id="IPR001387">
    <property type="entry name" value="Cro/C1-type_HTH"/>
</dbReference>
<dbReference type="CDD" id="cd00093">
    <property type="entry name" value="HTH_XRE"/>
    <property type="match status" value="1"/>
</dbReference>
<reference evidence="3" key="1">
    <citation type="journal article" date="2019" name="Int. J. Syst. Evol. Microbiol.">
        <title>The Global Catalogue of Microorganisms (GCM) 10K type strain sequencing project: providing services to taxonomists for standard genome sequencing and annotation.</title>
        <authorList>
            <consortium name="The Broad Institute Genomics Platform"/>
            <consortium name="The Broad Institute Genome Sequencing Center for Infectious Disease"/>
            <person name="Wu L."/>
            <person name="Ma J."/>
        </authorList>
    </citation>
    <scope>NUCLEOTIDE SEQUENCE [LARGE SCALE GENOMIC DNA]</scope>
    <source>
        <strain evidence="3">CCUG 54950</strain>
    </source>
</reference>
<dbReference type="PANTHER" id="PTHR35010:SF3">
    <property type="entry name" value="BLL4873 PROTEIN"/>
    <property type="match status" value="1"/>
</dbReference>
<feature type="domain" description="HTH cro/C1-type" evidence="1">
    <location>
        <begin position="13"/>
        <end position="85"/>
    </location>
</feature>
<keyword evidence="3" id="KW-1185">Reference proteome</keyword>
<dbReference type="SUPFAM" id="SSF47413">
    <property type="entry name" value="lambda repressor-like DNA-binding domains"/>
    <property type="match status" value="1"/>
</dbReference>
<protein>
    <submittedName>
        <fullName evidence="2">Helix-turn-helix transcriptional regulator</fullName>
    </submittedName>
</protein>
<proteinExistence type="predicted"/>
<evidence type="ECO:0000313" key="2">
    <source>
        <dbReference type="EMBL" id="MFD1888046.1"/>
    </source>
</evidence>
<dbReference type="RefSeq" id="WP_347323685.1">
    <property type="nucleotide sequence ID" value="NZ_JBCGUH010000002.1"/>
</dbReference>